<keyword evidence="1" id="KW-1133">Transmembrane helix</keyword>
<dbReference type="EMBL" id="JAAAID010003668">
    <property type="protein sequence ID" value="KAF9996494.1"/>
    <property type="molecule type" value="Genomic_DNA"/>
</dbReference>
<organism evidence="2 3">
    <name type="scientific">Entomortierella chlamydospora</name>
    <dbReference type="NCBI Taxonomy" id="101097"/>
    <lineage>
        <taxon>Eukaryota</taxon>
        <taxon>Fungi</taxon>
        <taxon>Fungi incertae sedis</taxon>
        <taxon>Mucoromycota</taxon>
        <taxon>Mortierellomycotina</taxon>
        <taxon>Mortierellomycetes</taxon>
        <taxon>Mortierellales</taxon>
        <taxon>Mortierellaceae</taxon>
        <taxon>Entomortierella</taxon>
    </lineage>
</organism>
<accession>A0A9P6SSF1</accession>
<gene>
    <name evidence="2" type="ORF">BGZ80_007228</name>
</gene>
<dbReference type="Proteomes" id="UP000703661">
    <property type="component" value="Unassembled WGS sequence"/>
</dbReference>
<sequence>YRQVVDILSSIEAPGGTIDEIVQICANNCLKLRSVMATCDKHGISTKTLIDGIDLRQLLEDEECRAVFNDISGLSVVSALDNFCSYLVQQTGKKQRVMQGPIICAQRVFMQNFDSFKAEVDNEKLLQEIQLDTLRFENVNKKQLAITIRNTYITLAGVIITALLTIANII</sequence>
<proteinExistence type="predicted"/>
<keyword evidence="3" id="KW-1185">Reference proteome</keyword>
<evidence type="ECO:0000313" key="3">
    <source>
        <dbReference type="Proteomes" id="UP000703661"/>
    </source>
</evidence>
<evidence type="ECO:0000313" key="2">
    <source>
        <dbReference type="EMBL" id="KAF9996494.1"/>
    </source>
</evidence>
<dbReference type="AlphaFoldDB" id="A0A9P6SSF1"/>
<keyword evidence="1" id="KW-0812">Transmembrane</keyword>
<evidence type="ECO:0000256" key="1">
    <source>
        <dbReference type="SAM" id="Phobius"/>
    </source>
</evidence>
<feature type="non-terminal residue" evidence="2">
    <location>
        <position position="1"/>
    </location>
</feature>
<feature type="transmembrane region" description="Helical" evidence="1">
    <location>
        <begin position="151"/>
        <end position="169"/>
    </location>
</feature>
<feature type="non-terminal residue" evidence="2">
    <location>
        <position position="170"/>
    </location>
</feature>
<comment type="caution">
    <text evidence="2">The sequence shown here is derived from an EMBL/GenBank/DDBJ whole genome shotgun (WGS) entry which is preliminary data.</text>
</comment>
<name>A0A9P6SSF1_9FUNG</name>
<reference evidence="2" key="1">
    <citation type="journal article" date="2020" name="Fungal Divers.">
        <title>Resolving the Mortierellaceae phylogeny through synthesis of multi-gene phylogenetics and phylogenomics.</title>
        <authorList>
            <person name="Vandepol N."/>
            <person name="Liber J."/>
            <person name="Desiro A."/>
            <person name="Na H."/>
            <person name="Kennedy M."/>
            <person name="Barry K."/>
            <person name="Grigoriev I.V."/>
            <person name="Miller A.N."/>
            <person name="O'Donnell K."/>
            <person name="Stajich J.E."/>
            <person name="Bonito G."/>
        </authorList>
    </citation>
    <scope>NUCLEOTIDE SEQUENCE</scope>
    <source>
        <strain evidence="2">NRRL 2769</strain>
    </source>
</reference>
<protein>
    <submittedName>
        <fullName evidence="2">Uncharacterized protein</fullName>
    </submittedName>
</protein>
<keyword evidence="1" id="KW-0472">Membrane</keyword>